<keyword evidence="3" id="KW-0324">Glycolysis</keyword>
<comment type="similarity">
    <text evidence="1">Belongs to the phosphoglycerate mutase family. BPG-dependent PGAM subfamily.</text>
</comment>
<dbReference type="EMBL" id="CVRQ01000026">
    <property type="protein sequence ID" value="CRL40674.1"/>
    <property type="molecule type" value="Genomic_DNA"/>
</dbReference>
<dbReference type="EC" id="5.4.2.11" evidence="2"/>
<dbReference type="SMART" id="SM00855">
    <property type="entry name" value="PGAM"/>
    <property type="match status" value="1"/>
</dbReference>
<dbReference type="SUPFAM" id="SSF53254">
    <property type="entry name" value="Phosphoglycerate mutase-like"/>
    <property type="match status" value="1"/>
</dbReference>
<dbReference type="CDD" id="cd07067">
    <property type="entry name" value="HP_PGM_like"/>
    <property type="match status" value="1"/>
</dbReference>
<feature type="active site" description="Tele-phosphohistidine intermediate" evidence="5">
    <location>
        <position position="7"/>
    </location>
</feature>
<protein>
    <recommendedName>
        <fullName evidence="2">phosphoglycerate mutase (2,3-diphosphoglycerate-dependent)</fullName>
        <ecNumber evidence="2">5.4.2.11</ecNumber>
    </recommendedName>
</protein>
<dbReference type="PIRSF" id="PIRSF000709">
    <property type="entry name" value="6PFK_2-Ptase"/>
    <property type="match status" value="1"/>
</dbReference>
<dbReference type="Pfam" id="PF00300">
    <property type="entry name" value="His_Phos_1"/>
    <property type="match status" value="1"/>
</dbReference>
<keyword evidence="4" id="KW-0413">Isomerase</keyword>
<feature type="binding site" evidence="6">
    <location>
        <begin position="6"/>
        <end position="13"/>
    </location>
    <ligand>
        <name>substrate</name>
    </ligand>
</feature>
<evidence type="ECO:0000313" key="7">
    <source>
        <dbReference type="EMBL" id="CRL40674.1"/>
    </source>
</evidence>
<gene>
    <name evidence="7" type="ORF">T1815_24401</name>
</gene>
<dbReference type="InterPro" id="IPR005952">
    <property type="entry name" value="Phosphogly_mut1"/>
</dbReference>
<evidence type="ECO:0000256" key="5">
    <source>
        <dbReference type="PIRSR" id="PIRSR613078-1"/>
    </source>
</evidence>
<keyword evidence="8" id="KW-1185">Reference proteome</keyword>
<dbReference type="Gene3D" id="3.40.50.1240">
    <property type="entry name" value="Phosphoglycerate mutase-like"/>
    <property type="match status" value="1"/>
</dbReference>
<evidence type="ECO:0000256" key="6">
    <source>
        <dbReference type="PIRSR" id="PIRSR613078-2"/>
    </source>
</evidence>
<accession>A0A0M6WTW3</accession>
<evidence type="ECO:0000256" key="2">
    <source>
        <dbReference type="ARBA" id="ARBA00012028"/>
    </source>
</evidence>
<dbReference type="Proteomes" id="UP000049472">
    <property type="component" value="Unassembled WGS sequence"/>
</dbReference>
<evidence type="ECO:0000256" key="4">
    <source>
        <dbReference type="ARBA" id="ARBA00023235"/>
    </source>
</evidence>
<evidence type="ECO:0000256" key="1">
    <source>
        <dbReference type="ARBA" id="ARBA00006717"/>
    </source>
</evidence>
<evidence type="ECO:0000256" key="3">
    <source>
        <dbReference type="ARBA" id="ARBA00023152"/>
    </source>
</evidence>
<dbReference type="InterPro" id="IPR029033">
    <property type="entry name" value="His_PPase_superfam"/>
</dbReference>
<dbReference type="AlphaFoldDB" id="A0A0M6WTW3"/>
<organism evidence="7 8">
    <name type="scientific">Agathobacter rectalis</name>
    <dbReference type="NCBI Taxonomy" id="39491"/>
    <lineage>
        <taxon>Bacteria</taxon>
        <taxon>Bacillati</taxon>
        <taxon>Bacillota</taxon>
        <taxon>Clostridia</taxon>
        <taxon>Lachnospirales</taxon>
        <taxon>Lachnospiraceae</taxon>
        <taxon>Agathobacter</taxon>
    </lineage>
</organism>
<name>A0A0M6WTW3_9FIRM</name>
<dbReference type="PANTHER" id="PTHR11931">
    <property type="entry name" value="PHOSPHOGLYCERATE MUTASE"/>
    <property type="match status" value="1"/>
</dbReference>
<dbReference type="GO" id="GO:0004619">
    <property type="term" value="F:phosphoglycerate mutase activity"/>
    <property type="evidence" value="ECO:0007669"/>
    <property type="project" value="UniProtKB-EC"/>
</dbReference>
<evidence type="ECO:0000313" key="8">
    <source>
        <dbReference type="Proteomes" id="UP000049472"/>
    </source>
</evidence>
<dbReference type="RefSeq" id="WP_022293825.1">
    <property type="nucleotide sequence ID" value="NZ_CVRQ01000026.1"/>
</dbReference>
<proteinExistence type="inferred from homology"/>
<reference evidence="8" key="1">
    <citation type="submission" date="2015-05" db="EMBL/GenBank/DDBJ databases">
        <authorList>
            <consortium name="Pathogen Informatics"/>
        </authorList>
    </citation>
    <scope>NUCLEOTIDE SEQUENCE [LARGE SCALE GENOMIC DNA]</scope>
    <source>
        <strain evidence="8">T1-815</strain>
    </source>
</reference>
<feature type="active site" description="Proton donor/acceptor" evidence="5">
    <location>
        <position position="82"/>
    </location>
</feature>
<feature type="binding site" evidence="6">
    <location>
        <position position="56"/>
    </location>
    <ligand>
        <name>substrate</name>
    </ligand>
</feature>
<dbReference type="GO" id="GO:0006096">
    <property type="term" value="P:glycolytic process"/>
    <property type="evidence" value="ECO:0007669"/>
    <property type="project" value="UniProtKB-KW"/>
</dbReference>
<sequence length="184" mass="21454">MFYILRHGRTDWNEEHRLQGEVDIPLNETGRQMAYDAAEKYKDIDFDICYCSPLKRAQETARIFLADRNPAVEIITDNRLHEMCFGDYEGVKNIRQKPECPVYLLFEDPEKYVAKDGAESFEELYHRTGEFIEQVLRPQLEAGKNVLVVGHGAMNCSIVNQFRGTPIKDFWKDMQGNCELLRVE</sequence>
<dbReference type="InterPro" id="IPR013078">
    <property type="entry name" value="His_Pase_superF_clade-1"/>
</dbReference>